<comment type="caution">
    <text evidence="2">The sequence shown here is derived from an EMBL/GenBank/DDBJ whole genome shotgun (WGS) entry which is preliminary data.</text>
</comment>
<dbReference type="InterPro" id="IPR005651">
    <property type="entry name" value="Trm112-like"/>
</dbReference>
<accession>A0A9P4LXD9</accession>
<sequence>MKLLTLNFVTCARKACKSSAACFPLHPRDAELEVVEQDLNPLFMKNILPRVEWDALREIAGELGLPTLPDTAPSPETLFTSSTTDSAEALAAQLESEGAENVEISQTLRDLHTLLLETGIREGKLVCKNCGHEYAVKEGVANFLLPSHLV</sequence>
<dbReference type="Gene3D" id="2.20.25.10">
    <property type="match status" value="1"/>
</dbReference>
<gene>
    <name evidence="2" type="ORF">K490DRAFT_34541</name>
</gene>
<proteinExistence type="inferred from homology"/>
<dbReference type="Proteomes" id="UP000799776">
    <property type="component" value="Unassembled WGS sequence"/>
</dbReference>
<dbReference type="GO" id="GO:0030488">
    <property type="term" value="P:tRNA methylation"/>
    <property type="evidence" value="ECO:0007669"/>
    <property type="project" value="TreeGrafter"/>
</dbReference>
<dbReference type="InterPro" id="IPR039127">
    <property type="entry name" value="Trm112"/>
</dbReference>
<keyword evidence="3" id="KW-1185">Reference proteome</keyword>
<dbReference type="PANTHER" id="PTHR12773:SF0">
    <property type="entry name" value="MULTIFUNCTIONAL METHYLTRANSFERASE SUBUNIT TRM112-LIKE PROTEIN"/>
    <property type="match status" value="1"/>
</dbReference>
<dbReference type="GO" id="GO:0046982">
    <property type="term" value="F:protein heterodimerization activity"/>
    <property type="evidence" value="ECO:0007669"/>
    <property type="project" value="InterPro"/>
</dbReference>
<dbReference type="GO" id="GO:0070476">
    <property type="term" value="P:rRNA (guanine-N7)-methylation"/>
    <property type="evidence" value="ECO:0007669"/>
    <property type="project" value="TreeGrafter"/>
</dbReference>
<dbReference type="PANTHER" id="PTHR12773">
    <property type="entry name" value="UPF0315 PROTEIN-RELATED"/>
    <property type="match status" value="1"/>
</dbReference>
<dbReference type="Pfam" id="PF03966">
    <property type="entry name" value="Trm112p"/>
    <property type="match status" value="1"/>
</dbReference>
<evidence type="ECO:0000313" key="3">
    <source>
        <dbReference type="Proteomes" id="UP000799776"/>
    </source>
</evidence>
<reference evidence="2" key="1">
    <citation type="journal article" date="2020" name="Stud. Mycol.">
        <title>101 Dothideomycetes genomes: a test case for predicting lifestyles and emergence of pathogens.</title>
        <authorList>
            <person name="Haridas S."/>
            <person name="Albert R."/>
            <person name="Binder M."/>
            <person name="Bloem J."/>
            <person name="Labutti K."/>
            <person name="Salamov A."/>
            <person name="Andreopoulos B."/>
            <person name="Baker S."/>
            <person name="Barry K."/>
            <person name="Bills G."/>
            <person name="Bluhm B."/>
            <person name="Cannon C."/>
            <person name="Castanera R."/>
            <person name="Culley D."/>
            <person name="Daum C."/>
            <person name="Ezra D."/>
            <person name="Gonzalez J."/>
            <person name="Henrissat B."/>
            <person name="Kuo A."/>
            <person name="Liang C."/>
            <person name="Lipzen A."/>
            <person name="Lutzoni F."/>
            <person name="Magnuson J."/>
            <person name="Mondo S."/>
            <person name="Nolan M."/>
            <person name="Ohm R."/>
            <person name="Pangilinan J."/>
            <person name="Park H.-J."/>
            <person name="Ramirez L."/>
            <person name="Alfaro M."/>
            <person name="Sun H."/>
            <person name="Tritt A."/>
            <person name="Yoshinaga Y."/>
            <person name="Zwiers L.-H."/>
            <person name="Turgeon B."/>
            <person name="Goodwin S."/>
            <person name="Spatafora J."/>
            <person name="Crous P."/>
            <person name="Grigoriev I."/>
        </authorList>
    </citation>
    <scope>NUCLEOTIDE SEQUENCE</scope>
    <source>
        <strain evidence="2">CBS 121410</strain>
    </source>
</reference>
<evidence type="ECO:0000313" key="2">
    <source>
        <dbReference type="EMBL" id="KAF2090491.1"/>
    </source>
</evidence>
<organism evidence="2 3">
    <name type="scientific">Saccharata proteae CBS 121410</name>
    <dbReference type="NCBI Taxonomy" id="1314787"/>
    <lineage>
        <taxon>Eukaryota</taxon>
        <taxon>Fungi</taxon>
        <taxon>Dikarya</taxon>
        <taxon>Ascomycota</taxon>
        <taxon>Pezizomycotina</taxon>
        <taxon>Dothideomycetes</taxon>
        <taxon>Dothideomycetes incertae sedis</taxon>
        <taxon>Botryosphaeriales</taxon>
        <taxon>Saccharataceae</taxon>
        <taxon>Saccharata</taxon>
    </lineage>
</organism>
<evidence type="ECO:0000256" key="1">
    <source>
        <dbReference type="ARBA" id="ARBA00007980"/>
    </source>
</evidence>
<dbReference type="AlphaFoldDB" id="A0A9P4LXD9"/>
<name>A0A9P4LXD9_9PEZI</name>
<dbReference type="EMBL" id="ML978712">
    <property type="protein sequence ID" value="KAF2090491.1"/>
    <property type="molecule type" value="Genomic_DNA"/>
</dbReference>
<protein>
    <submittedName>
        <fullName evidence="2">Trm112p-domain-containing protein</fullName>
    </submittedName>
</protein>
<comment type="similarity">
    <text evidence="1">Belongs to the TRM112 family.</text>
</comment>
<dbReference type="OrthoDB" id="2187549at2759"/>